<protein>
    <submittedName>
        <fullName evidence="1">Uncharacterized protein</fullName>
    </submittedName>
</protein>
<gene>
    <name evidence="1" type="ORF">BDW47DRAFT_97394</name>
</gene>
<sequence>MRIEMRCISWLLRYATSGDYHVRVAPLRWTFDFVHGNVVAYGCCLCTSGAWSMRTTL</sequence>
<dbReference type="Proteomes" id="UP000234585">
    <property type="component" value="Unassembled WGS sequence"/>
</dbReference>
<evidence type="ECO:0000313" key="2">
    <source>
        <dbReference type="Proteomes" id="UP000234585"/>
    </source>
</evidence>
<proteinExistence type="predicted"/>
<accession>A0A2I2FPJ3</accession>
<dbReference type="RefSeq" id="XP_024676569.1">
    <property type="nucleotide sequence ID" value="XM_024820417.1"/>
</dbReference>
<organism evidence="1 2">
    <name type="scientific">Aspergillus candidus</name>
    <dbReference type="NCBI Taxonomy" id="41067"/>
    <lineage>
        <taxon>Eukaryota</taxon>
        <taxon>Fungi</taxon>
        <taxon>Dikarya</taxon>
        <taxon>Ascomycota</taxon>
        <taxon>Pezizomycotina</taxon>
        <taxon>Eurotiomycetes</taxon>
        <taxon>Eurotiomycetidae</taxon>
        <taxon>Eurotiales</taxon>
        <taxon>Aspergillaceae</taxon>
        <taxon>Aspergillus</taxon>
        <taxon>Aspergillus subgen. Circumdati</taxon>
    </lineage>
</organism>
<name>A0A2I2FPJ3_ASPCN</name>
<dbReference type="GeneID" id="36527577"/>
<reference evidence="1 2" key="1">
    <citation type="submission" date="2017-12" db="EMBL/GenBank/DDBJ databases">
        <authorList>
            <consortium name="DOE Joint Genome Institute"/>
            <person name="Haridas S."/>
            <person name="Kjaerbolling I."/>
            <person name="Vesth T.C."/>
            <person name="Frisvad J.C."/>
            <person name="Nybo J.L."/>
            <person name="Theobald S."/>
            <person name="Kuo A."/>
            <person name="Bowyer P."/>
            <person name="Matsuda Y."/>
            <person name="Mondo S."/>
            <person name="Lyhne E.K."/>
            <person name="Kogle M.E."/>
            <person name="Clum A."/>
            <person name="Lipzen A."/>
            <person name="Salamov A."/>
            <person name="Ngan C.Y."/>
            <person name="Daum C."/>
            <person name="Chiniquy J."/>
            <person name="Barry K."/>
            <person name="LaButti K."/>
            <person name="Simmons B.A."/>
            <person name="Magnuson J.K."/>
            <person name="Mortensen U.H."/>
            <person name="Larsen T.O."/>
            <person name="Grigoriev I.V."/>
            <person name="Baker S.E."/>
            <person name="Andersen M.R."/>
            <person name="Nordberg H.P."/>
            <person name="Cantor M.N."/>
            <person name="Hua S.X."/>
        </authorList>
    </citation>
    <scope>NUCLEOTIDE SEQUENCE [LARGE SCALE GENOMIC DNA]</scope>
    <source>
        <strain evidence="1 2">CBS 102.13</strain>
    </source>
</reference>
<keyword evidence="2" id="KW-1185">Reference proteome</keyword>
<dbReference type="AlphaFoldDB" id="A0A2I2FPJ3"/>
<dbReference type="EMBL" id="KZ559117">
    <property type="protein sequence ID" value="PLB42557.1"/>
    <property type="molecule type" value="Genomic_DNA"/>
</dbReference>
<evidence type="ECO:0000313" key="1">
    <source>
        <dbReference type="EMBL" id="PLB42557.1"/>
    </source>
</evidence>